<feature type="domain" description="Zn(2)-C6 fungal-type" evidence="8">
    <location>
        <begin position="17"/>
        <end position="49"/>
    </location>
</feature>
<dbReference type="EMBL" id="JAPEUY010000016">
    <property type="protein sequence ID" value="KAJ4365093.1"/>
    <property type="molecule type" value="Genomic_DNA"/>
</dbReference>
<evidence type="ECO:0000256" key="4">
    <source>
        <dbReference type="ARBA" id="ARBA00023125"/>
    </source>
</evidence>
<dbReference type="SMART" id="SM00906">
    <property type="entry name" value="Fungal_trans"/>
    <property type="match status" value="1"/>
</dbReference>
<evidence type="ECO:0000256" key="3">
    <source>
        <dbReference type="ARBA" id="ARBA00023015"/>
    </source>
</evidence>
<evidence type="ECO:0000256" key="6">
    <source>
        <dbReference type="ARBA" id="ARBA00023242"/>
    </source>
</evidence>
<organism evidence="9 10">
    <name type="scientific">Neocucurbitaria cava</name>
    <dbReference type="NCBI Taxonomy" id="798079"/>
    <lineage>
        <taxon>Eukaryota</taxon>
        <taxon>Fungi</taxon>
        <taxon>Dikarya</taxon>
        <taxon>Ascomycota</taxon>
        <taxon>Pezizomycotina</taxon>
        <taxon>Dothideomycetes</taxon>
        <taxon>Pleosporomycetidae</taxon>
        <taxon>Pleosporales</taxon>
        <taxon>Pleosporineae</taxon>
        <taxon>Cucurbitariaceae</taxon>
        <taxon>Neocucurbitaria</taxon>
    </lineage>
</organism>
<dbReference type="PROSITE" id="PS50048">
    <property type="entry name" value="ZN2_CY6_FUNGAL_2"/>
    <property type="match status" value="1"/>
</dbReference>
<accession>A0A9W8Y2T5</accession>
<dbReference type="InterPro" id="IPR036864">
    <property type="entry name" value="Zn2-C6_fun-type_DNA-bd_sf"/>
</dbReference>
<dbReference type="SUPFAM" id="SSF57701">
    <property type="entry name" value="Zn2/Cys6 DNA-binding domain"/>
    <property type="match status" value="1"/>
</dbReference>
<dbReference type="PANTHER" id="PTHR47171:SF2">
    <property type="entry name" value="TRANSCRIPTION FACTOR, PUTATIVE-RELATED"/>
    <property type="match status" value="1"/>
</dbReference>
<keyword evidence="1" id="KW-0479">Metal-binding</keyword>
<evidence type="ECO:0000256" key="2">
    <source>
        <dbReference type="ARBA" id="ARBA00022833"/>
    </source>
</evidence>
<keyword evidence="3" id="KW-0805">Transcription regulation</keyword>
<evidence type="ECO:0000256" key="5">
    <source>
        <dbReference type="ARBA" id="ARBA00023163"/>
    </source>
</evidence>
<dbReference type="PANTHER" id="PTHR47171">
    <property type="entry name" value="FARA-RELATED"/>
    <property type="match status" value="1"/>
</dbReference>
<evidence type="ECO:0000259" key="8">
    <source>
        <dbReference type="PROSITE" id="PS50048"/>
    </source>
</evidence>
<dbReference type="Pfam" id="PF04082">
    <property type="entry name" value="Fungal_trans"/>
    <property type="match status" value="1"/>
</dbReference>
<keyword evidence="6" id="KW-0539">Nucleus</keyword>
<evidence type="ECO:0000313" key="10">
    <source>
        <dbReference type="Proteomes" id="UP001140560"/>
    </source>
</evidence>
<dbReference type="OrthoDB" id="10251155at2759"/>
<dbReference type="CDD" id="cd00067">
    <property type="entry name" value="GAL4"/>
    <property type="match status" value="1"/>
</dbReference>
<sequence length="701" mass="79292">MPPPKDKEQRARRTVKACVICHKRKIRCDIDEVQGDLCTPCQRDGYECVPRERKRKRFTFSPSPPATQRRLRAQHTDRSSTEDGQSTFLAVDPIENDTINSNKPFGTARLALSRDQNFKSEGGLGARRMSSTASLHEPSPLLERHPDPGYPTPHQSIPSNMTDTTYQSSNSVSYLGRLEYLRNDVPVNDDAGLPGKVPHRLSESDVEILRVQRVSELPPRAIRESLMDAFWTRCYPWSPVVERSWIEDRNPNQVSLLLQHAIFLAGSRVSAPLHNYSSEDFYKKARVLFWMGAEEDPIINIAAACLLHWYNPEGPERVSLDTSSFWLRVCIGLAYQVGLHREPTGKADAGLRRRIWWSLAVRDCLINAGHGRPRAIDLKLADVSPISVLDFDGAAASADLFSSYVGISCILGDLTQSYLRKHGLQEHKRSLEDRLFRWLKTLPEHLKLCKATEDRSLKPYSFEARQIHAQYFTVLVILNRPTDPKLSPSTASLLASSYIAGIFEDFMARDELRYLGPIFTFYCLTAGMAQLSCYRYSEMVDLAEENLAIMARALEELSSRWPSAVGSLKHLMDVREKVTQKPHLGLFPDLNFPESTAQFFTDFGPDLCRMWHPVHQRLPQMTPMASRELEMAGILQGLRTPNNQPLDIDLVANVAAQQQMMNSQVTTGATLEPTLLQPQEWFGPCGAGNWLLVDWDQGMGW</sequence>
<dbReference type="Gene3D" id="4.10.240.10">
    <property type="entry name" value="Zn(2)-C6 fungal-type DNA-binding domain"/>
    <property type="match status" value="1"/>
</dbReference>
<proteinExistence type="predicted"/>
<dbReference type="GO" id="GO:0003677">
    <property type="term" value="F:DNA binding"/>
    <property type="evidence" value="ECO:0007669"/>
    <property type="project" value="UniProtKB-KW"/>
</dbReference>
<dbReference type="AlphaFoldDB" id="A0A9W8Y2T5"/>
<comment type="caution">
    <text evidence="9">The sequence shown here is derived from an EMBL/GenBank/DDBJ whole genome shotgun (WGS) entry which is preliminary data.</text>
</comment>
<evidence type="ECO:0000256" key="1">
    <source>
        <dbReference type="ARBA" id="ARBA00022723"/>
    </source>
</evidence>
<protein>
    <recommendedName>
        <fullName evidence="8">Zn(2)-C6 fungal-type domain-containing protein</fullName>
    </recommendedName>
</protein>
<dbReference type="CDD" id="cd12148">
    <property type="entry name" value="fungal_TF_MHR"/>
    <property type="match status" value="1"/>
</dbReference>
<name>A0A9W8Y2T5_9PLEO</name>
<dbReference type="InterPro" id="IPR001138">
    <property type="entry name" value="Zn2Cys6_DnaBD"/>
</dbReference>
<feature type="region of interest" description="Disordered" evidence="7">
    <location>
        <begin position="56"/>
        <end position="86"/>
    </location>
</feature>
<dbReference type="Pfam" id="PF00172">
    <property type="entry name" value="Zn_clus"/>
    <property type="match status" value="1"/>
</dbReference>
<dbReference type="GO" id="GO:0008270">
    <property type="term" value="F:zinc ion binding"/>
    <property type="evidence" value="ECO:0007669"/>
    <property type="project" value="InterPro"/>
</dbReference>
<keyword evidence="5" id="KW-0804">Transcription</keyword>
<dbReference type="PROSITE" id="PS00463">
    <property type="entry name" value="ZN2_CY6_FUNGAL_1"/>
    <property type="match status" value="1"/>
</dbReference>
<evidence type="ECO:0000313" key="9">
    <source>
        <dbReference type="EMBL" id="KAJ4365093.1"/>
    </source>
</evidence>
<keyword evidence="4" id="KW-0238">DNA-binding</keyword>
<dbReference type="GO" id="GO:0006351">
    <property type="term" value="P:DNA-templated transcription"/>
    <property type="evidence" value="ECO:0007669"/>
    <property type="project" value="InterPro"/>
</dbReference>
<keyword evidence="10" id="KW-1185">Reference proteome</keyword>
<evidence type="ECO:0000256" key="7">
    <source>
        <dbReference type="SAM" id="MobiDB-lite"/>
    </source>
</evidence>
<dbReference type="Proteomes" id="UP001140560">
    <property type="component" value="Unassembled WGS sequence"/>
</dbReference>
<dbReference type="InterPro" id="IPR007219">
    <property type="entry name" value="XnlR_reg_dom"/>
</dbReference>
<keyword evidence="2" id="KW-0862">Zinc</keyword>
<dbReference type="GO" id="GO:0000981">
    <property type="term" value="F:DNA-binding transcription factor activity, RNA polymerase II-specific"/>
    <property type="evidence" value="ECO:0007669"/>
    <property type="project" value="InterPro"/>
</dbReference>
<gene>
    <name evidence="9" type="ORF">N0V83_008710</name>
</gene>
<dbReference type="SMART" id="SM00066">
    <property type="entry name" value="GAL4"/>
    <property type="match status" value="1"/>
</dbReference>
<feature type="region of interest" description="Disordered" evidence="7">
    <location>
        <begin position="120"/>
        <end position="146"/>
    </location>
</feature>
<reference evidence="9" key="1">
    <citation type="submission" date="2022-10" db="EMBL/GenBank/DDBJ databases">
        <title>Tapping the CABI collections for fungal endophytes: first genome assemblies for Collariella, Neodidymelliopsis, Ascochyta clinopodiicola, Didymella pomorum, Didymosphaeria variabile, Neocosmospora piperis and Neocucurbitaria cava.</title>
        <authorList>
            <person name="Hill R."/>
        </authorList>
    </citation>
    <scope>NUCLEOTIDE SEQUENCE</scope>
    <source>
        <strain evidence="9">IMI 356814</strain>
    </source>
</reference>
<dbReference type="InterPro" id="IPR052073">
    <property type="entry name" value="Amide_Lactam_Regulators"/>
</dbReference>